<protein>
    <submittedName>
        <fullName evidence="1">Uncharacterized protein</fullName>
    </submittedName>
</protein>
<reference evidence="1 2" key="1">
    <citation type="submission" date="2024-02" db="EMBL/GenBank/DDBJ databases">
        <title>Expansion and revision of Xanthobacter and proposal of Roseixanthobacter gen. nov.</title>
        <authorList>
            <person name="Soltysiak M.P.M."/>
            <person name="Jalihal A."/>
            <person name="Ory A."/>
            <person name="Chrisophersen C."/>
            <person name="Lee A.D."/>
            <person name="Boulton J."/>
            <person name="Springer M."/>
        </authorList>
    </citation>
    <scope>NUCLEOTIDE SEQUENCE [LARGE SCALE GENOMIC DNA]</scope>
    <source>
        <strain evidence="1 2">23A</strain>
    </source>
</reference>
<name>A0ABW6ZXD0_9HYPH</name>
<organism evidence="1 2">
    <name type="scientific">Xanthobacter oligotrophicus</name>
    <dbReference type="NCBI Taxonomy" id="2607286"/>
    <lineage>
        <taxon>Bacteria</taxon>
        <taxon>Pseudomonadati</taxon>
        <taxon>Pseudomonadota</taxon>
        <taxon>Alphaproteobacteria</taxon>
        <taxon>Hyphomicrobiales</taxon>
        <taxon>Xanthobacteraceae</taxon>
        <taxon>Xanthobacter</taxon>
    </lineage>
</organism>
<dbReference type="Proteomes" id="UP001604002">
    <property type="component" value="Unassembled WGS sequence"/>
</dbReference>
<keyword evidence="2" id="KW-1185">Reference proteome</keyword>
<evidence type="ECO:0000313" key="2">
    <source>
        <dbReference type="Proteomes" id="UP001604002"/>
    </source>
</evidence>
<proteinExistence type="predicted"/>
<dbReference type="EMBL" id="JBAFVH010000007">
    <property type="protein sequence ID" value="MFG1373394.1"/>
    <property type="molecule type" value="Genomic_DNA"/>
</dbReference>
<accession>A0ABW6ZXD0</accession>
<gene>
    <name evidence="1" type="ORF">V5F32_14570</name>
</gene>
<dbReference type="RefSeq" id="WP_393993164.1">
    <property type="nucleotide sequence ID" value="NZ_JBAFVH010000007.1"/>
</dbReference>
<evidence type="ECO:0000313" key="1">
    <source>
        <dbReference type="EMBL" id="MFG1373394.1"/>
    </source>
</evidence>
<comment type="caution">
    <text evidence="1">The sequence shown here is derived from an EMBL/GenBank/DDBJ whole genome shotgun (WGS) entry which is preliminary data.</text>
</comment>
<sequence>MPKRTAAANPAALPAVIQPFCHQPELRALMMFPTLPPDHMTFPVESDDFYPHLRRGELAVVDLHDRQPVNRELFLIGYESPRLGGVHSYAICQTRGKMAYFGVPEGCKDCTPGFTSKPRSGFEPEMSWHIAHWLPPEDPEEYKETLRAGLVRIIEGPLRTKGLASMLVGRIVGVFSPARKASSMRRIGHA</sequence>